<proteinExistence type="predicted"/>
<keyword evidence="4" id="KW-1185">Reference proteome</keyword>
<name>A0A240EKJ6_9VIBR</name>
<feature type="compositionally biased region" description="Basic and acidic residues" evidence="2">
    <location>
        <begin position="81"/>
        <end position="91"/>
    </location>
</feature>
<gene>
    <name evidence="3" type="ORF">VTH8203_02390</name>
</gene>
<evidence type="ECO:0000256" key="2">
    <source>
        <dbReference type="SAM" id="MobiDB-lite"/>
    </source>
</evidence>
<evidence type="ECO:0000256" key="1">
    <source>
        <dbReference type="SAM" id="Coils"/>
    </source>
</evidence>
<accession>A0A240EKJ6</accession>
<dbReference type="AlphaFoldDB" id="A0A240EKJ6"/>
<sequence length="855" mass="96335">MGKLSNPSRNVSQFVYDFSRYNYSNDKDETATIERVKRITQNDRSDDGIKEIQLELLWNELTKQKQQKPKSPPSPSQKSSDALKSKSELKKERKARRKKETALKKQRREVKKLETTVSRSPRTVLRKTSSAQKSTSSWSNAPSWSEVKKRSAQDLDPALKMNPVDKLPSGSLSRRELKQDGDQLQGNDSILLKLQEELGVYGLECAWTWTDGSRRLVLRQIGTDFPCETVPGQNEKEKFELLKRAYRLFTFKSNYTGEREQRASLEKLVNFMWSTQTLRYSIGKKVKLPKSIKKKNFAFTTTPSLLQKQLSWKRLSAIEKANLIVMIRSRLGFAKTKESIESALVQPGIYTQLLDERPQLAPSLLQSDSPKKANKVVTIVENAGLSESTQAPRILSTSDNSDVTKVEAVGSLSNGRIVLETLAPVELKDKDDTKASNFSKVENAVKAKPSMKAEESVQKTFRWPSTVANEADGILPESQWPQMGILKAVGYAVGASGLNTSARLKLLRSIYREKLPYVDSKAYVAEWGRPETATRLKKMAETLAALARNAKRKNANMKLAIKDWEHDLAWLKDEYYLKHKYTWVWPTSVNQGEKPPAKEIKPEPVKVYDSSREFLTEQYTNKAGELCCQMCQSALPFKLANGEFYWEEVPISTRIESSPFSDLVLCPNHRAMYVHANESETHLIEQVAKGKSTEITLKLAGKSEKLFITHEHLKRVLLAAINVQTDVSPYSSVSKGLINIRNLYLYESNGYWHLTSRNRASLVSTTSKSEALEWLKGFDSYRNFSQPSNIKEQVPPVKKAKVKSPLKSPAAMRFGATKKVTQTSSYKTGYALCTVCGGDGGVNGGCWKCGGSGWM</sequence>
<feature type="compositionally biased region" description="Low complexity" evidence="2">
    <location>
        <begin position="127"/>
        <end position="145"/>
    </location>
</feature>
<dbReference type="RefSeq" id="WP_096993894.1">
    <property type="nucleotide sequence ID" value="NZ_JBHSII010000001.1"/>
</dbReference>
<feature type="region of interest" description="Disordered" evidence="2">
    <location>
        <begin position="60"/>
        <end position="181"/>
    </location>
</feature>
<dbReference type="OrthoDB" id="6956919at2"/>
<evidence type="ECO:0000313" key="3">
    <source>
        <dbReference type="EMBL" id="SNX48753.1"/>
    </source>
</evidence>
<dbReference type="EMBL" id="OANU01000032">
    <property type="protein sequence ID" value="SNX48753.1"/>
    <property type="molecule type" value="Genomic_DNA"/>
</dbReference>
<dbReference type="Proteomes" id="UP000219336">
    <property type="component" value="Unassembled WGS sequence"/>
</dbReference>
<evidence type="ECO:0000313" key="4">
    <source>
        <dbReference type="Proteomes" id="UP000219336"/>
    </source>
</evidence>
<reference evidence="4" key="1">
    <citation type="submission" date="2016-06" db="EMBL/GenBank/DDBJ databases">
        <authorList>
            <person name="Rodrigo-Torres L."/>
            <person name="Arahal R.D."/>
            <person name="Lucena T."/>
        </authorList>
    </citation>
    <scope>NUCLEOTIDE SEQUENCE [LARGE SCALE GENOMIC DNA]</scope>
    <source>
        <strain evidence="4">CECT8203</strain>
    </source>
</reference>
<organism evidence="3 4">
    <name type="scientific">Vibrio thalassae</name>
    <dbReference type="NCBI Taxonomy" id="1243014"/>
    <lineage>
        <taxon>Bacteria</taxon>
        <taxon>Pseudomonadati</taxon>
        <taxon>Pseudomonadota</taxon>
        <taxon>Gammaproteobacteria</taxon>
        <taxon>Vibrionales</taxon>
        <taxon>Vibrionaceae</taxon>
        <taxon>Vibrio</taxon>
    </lineage>
</organism>
<feature type="compositionally biased region" description="Basic residues" evidence="2">
    <location>
        <begin position="92"/>
        <end position="110"/>
    </location>
</feature>
<protein>
    <submittedName>
        <fullName evidence="3">Uncharacterized protein</fullName>
    </submittedName>
</protein>
<feature type="coiled-coil region" evidence="1">
    <location>
        <begin position="536"/>
        <end position="567"/>
    </location>
</feature>
<keyword evidence="1" id="KW-0175">Coiled coil</keyword>